<accession>A0A645I8M2</accession>
<dbReference type="AlphaFoldDB" id="A0A645I8M2"/>
<dbReference type="Gene3D" id="3.10.50.10">
    <property type="match status" value="1"/>
</dbReference>
<dbReference type="EMBL" id="VSSQ01109379">
    <property type="protein sequence ID" value="MPN47697.1"/>
    <property type="molecule type" value="Genomic_DNA"/>
</dbReference>
<protein>
    <submittedName>
        <fullName evidence="2">Spore germination protein YaaH</fullName>
    </submittedName>
</protein>
<dbReference type="InterPro" id="IPR001223">
    <property type="entry name" value="Glyco_hydro18_cat"/>
</dbReference>
<dbReference type="GO" id="GO:0005975">
    <property type="term" value="P:carbohydrate metabolic process"/>
    <property type="evidence" value="ECO:0007669"/>
    <property type="project" value="InterPro"/>
</dbReference>
<evidence type="ECO:0000313" key="2">
    <source>
        <dbReference type="EMBL" id="MPN47697.1"/>
    </source>
</evidence>
<feature type="domain" description="GH18" evidence="1">
    <location>
        <begin position="1"/>
        <end position="149"/>
    </location>
</feature>
<name>A0A645I8M2_9ZZZZ</name>
<reference evidence="2" key="1">
    <citation type="submission" date="2019-08" db="EMBL/GenBank/DDBJ databases">
        <authorList>
            <person name="Kucharzyk K."/>
            <person name="Murdoch R.W."/>
            <person name="Higgins S."/>
            <person name="Loffler F."/>
        </authorList>
    </citation>
    <scope>NUCLEOTIDE SEQUENCE</scope>
</reference>
<gene>
    <name evidence="2" type="primary">yaaH_9</name>
    <name evidence="2" type="ORF">SDC9_195301</name>
</gene>
<dbReference type="GO" id="GO:0070492">
    <property type="term" value="F:oligosaccharide binding"/>
    <property type="evidence" value="ECO:0007669"/>
    <property type="project" value="TreeGrafter"/>
</dbReference>
<dbReference type="GO" id="GO:0012505">
    <property type="term" value="C:endomembrane system"/>
    <property type="evidence" value="ECO:0007669"/>
    <property type="project" value="TreeGrafter"/>
</dbReference>
<dbReference type="InterPro" id="IPR017853">
    <property type="entry name" value="GH"/>
</dbReference>
<dbReference type="Gene3D" id="3.20.20.80">
    <property type="entry name" value="Glycosidases"/>
    <property type="match status" value="1"/>
</dbReference>
<proteinExistence type="predicted"/>
<comment type="caution">
    <text evidence="2">The sequence shown here is derived from an EMBL/GenBank/DDBJ whole genome shotgun (WGS) entry which is preliminary data.</text>
</comment>
<dbReference type="PANTHER" id="PTHR46066">
    <property type="entry name" value="CHITINASE DOMAIN-CONTAINING PROTEIN 1 FAMILY MEMBER"/>
    <property type="match status" value="1"/>
</dbReference>
<evidence type="ECO:0000259" key="1">
    <source>
        <dbReference type="PROSITE" id="PS51910"/>
    </source>
</evidence>
<dbReference type="SUPFAM" id="SSF51445">
    <property type="entry name" value="(Trans)glycosidases"/>
    <property type="match status" value="1"/>
</dbReference>
<dbReference type="Pfam" id="PF00704">
    <property type="entry name" value="Glyco_hydro_18"/>
    <property type="match status" value="1"/>
</dbReference>
<sequence>MTYEWGYTYSPPRAVSPVDRMRDVLDYAVTAIPPGKILLGFSNYGYSWALPWRQGDAARVISSAAAADLAASVYAPIRYDSAAQAPHFTYADAAGVRREVWFEDPRSWRARLELATGYGLAGISIWTVNRLYRPGLAVLESVAQVEKIL</sequence>
<dbReference type="PANTHER" id="PTHR46066:SF2">
    <property type="entry name" value="CHITINASE DOMAIN-CONTAINING PROTEIN 1"/>
    <property type="match status" value="1"/>
</dbReference>
<dbReference type="PROSITE" id="PS51910">
    <property type="entry name" value="GH18_2"/>
    <property type="match status" value="1"/>
</dbReference>
<organism evidence="2">
    <name type="scientific">bioreactor metagenome</name>
    <dbReference type="NCBI Taxonomy" id="1076179"/>
    <lineage>
        <taxon>unclassified sequences</taxon>
        <taxon>metagenomes</taxon>
        <taxon>ecological metagenomes</taxon>
    </lineage>
</organism>
<dbReference type="InterPro" id="IPR029070">
    <property type="entry name" value="Chitinase_insertion_sf"/>
</dbReference>